<dbReference type="GO" id="GO:0043190">
    <property type="term" value="C:ATP-binding cassette (ABC) transporter complex"/>
    <property type="evidence" value="ECO:0007669"/>
    <property type="project" value="InterPro"/>
</dbReference>
<dbReference type="Proteomes" id="UP000249008">
    <property type="component" value="Chromosome 1"/>
</dbReference>
<dbReference type="InterPro" id="IPR039424">
    <property type="entry name" value="SBP_5"/>
</dbReference>
<protein>
    <submittedName>
        <fullName evidence="5">Hemin-binding lipoprotein</fullName>
    </submittedName>
</protein>
<dbReference type="InterPro" id="IPR030678">
    <property type="entry name" value="Peptide/Ni-bd"/>
</dbReference>
<dbReference type="GO" id="GO:0015833">
    <property type="term" value="P:peptide transport"/>
    <property type="evidence" value="ECO:0007669"/>
    <property type="project" value="TreeGrafter"/>
</dbReference>
<feature type="domain" description="Solute-binding protein family 5" evidence="4">
    <location>
        <begin position="77"/>
        <end position="424"/>
    </location>
</feature>
<keyword evidence="2" id="KW-0813">Transport</keyword>
<dbReference type="EMBL" id="LS483487">
    <property type="protein sequence ID" value="SQJ00156.1"/>
    <property type="molecule type" value="Genomic_DNA"/>
</dbReference>
<sequence>MKKVFFIFLVMLGLVGCSDKEEKTVGTEKTKKEQVLRVGLNGKPKGVDPHMYSEVIGGIMSQQIFNSLVEIDENGNIIPELAESWEFKDPTTLVFNLQKGVKFHNGDELKASDVVFSVNRMKNKPASMVMVDPISGVEALDDYTVKITLSKPFSSILYNLAHPRTSILNERSVKEQNDDLSIAGVGTGPFKLIEWGTGEQITLESFKDHFQGAPKFDKLVVKTITENTSRAMALEAKDVDIAYTVAPIDLENLKNNPDLVIISKPVVLTEAITFNFDKEKFHNKALREAIAMAIDKKGIIDAIYNGLAIEANSPVSNVAFGYSDKVTGLPRDMEKAKKIVEENGLTGTKLKVITNDNPSRVQVAQIIQSNLKEIGLELEIEVVAWATYLQDLANANFEMKLGGWSGGTGDSDNILFPLYHSSSAGAAGNHGRYKNPELDKYIEAGRATSDPAERKRNYEIAQQMIQDDIACVPLYYSMDNMVMRKNIKNFKFRSTYFHVIKDIEF</sequence>
<comment type="similarity">
    <text evidence="1">Belongs to the bacterial solute-binding protein 5 family.</text>
</comment>
<name>A0AAX1TNI8_9FUSO</name>
<dbReference type="GeneID" id="78455102"/>
<dbReference type="PIRSF" id="PIRSF002741">
    <property type="entry name" value="MppA"/>
    <property type="match status" value="1"/>
</dbReference>
<evidence type="ECO:0000259" key="4">
    <source>
        <dbReference type="Pfam" id="PF00496"/>
    </source>
</evidence>
<dbReference type="CDD" id="cd00995">
    <property type="entry name" value="PBP2_NikA_DppA_OppA_like"/>
    <property type="match status" value="1"/>
</dbReference>
<dbReference type="GO" id="GO:1904680">
    <property type="term" value="F:peptide transmembrane transporter activity"/>
    <property type="evidence" value="ECO:0007669"/>
    <property type="project" value="TreeGrafter"/>
</dbReference>
<gene>
    <name evidence="5" type="primary">hbpA_1</name>
    <name evidence="5" type="ORF">NCTC12112_00511</name>
</gene>
<dbReference type="PROSITE" id="PS51257">
    <property type="entry name" value="PROKAR_LIPOPROTEIN"/>
    <property type="match status" value="1"/>
</dbReference>
<dbReference type="InterPro" id="IPR000914">
    <property type="entry name" value="SBP_5_dom"/>
</dbReference>
<proteinExistence type="inferred from homology"/>
<keyword evidence="5" id="KW-0449">Lipoprotein</keyword>
<dbReference type="Gene3D" id="3.10.105.10">
    <property type="entry name" value="Dipeptide-binding Protein, Domain 3"/>
    <property type="match status" value="1"/>
</dbReference>
<evidence type="ECO:0000313" key="5">
    <source>
        <dbReference type="EMBL" id="SQJ00156.1"/>
    </source>
</evidence>
<reference evidence="5 6" key="1">
    <citation type="submission" date="2018-06" db="EMBL/GenBank/DDBJ databases">
        <authorList>
            <consortium name="Pathogen Informatics"/>
            <person name="Doyle S."/>
        </authorList>
    </citation>
    <scope>NUCLEOTIDE SEQUENCE [LARGE SCALE GENOMIC DNA]</scope>
    <source>
        <strain evidence="5 6">NCTC12112</strain>
    </source>
</reference>
<evidence type="ECO:0000256" key="3">
    <source>
        <dbReference type="ARBA" id="ARBA00022729"/>
    </source>
</evidence>
<dbReference type="AlphaFoldDB" id="A0AAX1TNI8"/>
<dbReference type="Gene3D" id="3.90.76.10">
    <property type="entry name" value="Dipeptide-binding Protein, Domain 1"/>
    <property type="match status" value="1"/>
</dbReference>
<dbReference type="Pfam" id="PF00496">
    <property type="entry name" value="SBP_bac_5"/>
    <property type="match status" value="1"/>
</dbReference>
<keyword evidence="3" id="KW-0732">Signal</keyword>
<dbReference type="Gene3D" id="3.40.190.10">
    <property type="entry name" value="Periplasmic binding protein-like II"/>
    <property type="match status" value="1"/>
</dbReference>
<dbReference type="SUPFAM" id="SSF53850">
    <property type="entry name" value="Periplasmic binding protein-like II"/>
    <property type="match status" value="1"/>
</dbReference>
<organism evidence="5 6">
    <name type="scientific">Fusobacterium ulcerans</name>
    <dbReference type="NCBI Taxonomy" id="861"/>
    <lineage>
        <taxon>Bacteria</taxon>
        <taxon>Fusobacteriati</taxon>
        <taxon>Fusobacteriota</taxon>
        <taxon>Fusobacteriia</taxon>
        <taxon>Fusobacteriales</taxon>
        <taxon>Fusobacteriaceae</taxon>
        <taxon>Fusobacterium</taxon>
    </lineage>
</organism>
<evidence type="ECO:0000256" key="1">
    <source>
        <dbReference type="ARBA" id="ARBA00005695"/>
    </source>
</evidence>
<dbReference type="RefSeq" id="WP_005978349.1">
    <property type="nucleotide sequence ID" value="NZ_BAABXY010000001.1"/>
</dbReference>
<dbReference type="KEGG" id="ful:C4N20_09790"/>
<dbReference type="PANTHER" id="PTHR30290">
    <property type="entry name" value="PERIPLASMIC BINDING COMPONENT OF ABC TRANSPORTER"/>
    <property type="match status" value="1"/>
</dbReference>
<evidence type="ECO:0000313" key="6">
    <source>
        <dbReference type="Proteomes" id="UP000249008"/>
    </source>
</evidence>
<dbReference type="GO" id="GO:0042597">
    <property type="term" value="C:periplasmic space"/>
    <property type="evidence" value="ECO:0007669"/>
    <property type="project" value="UniProtKB-ARBA"/>
</dbReference>
<dbReference type="PANTHER" id="PTHR30290:SF9">
    <property type="entry name" value="OLIGOPEPTIDE-BINDING PROTEIN APPA"/>
    <property type="match status" value="1"/>
</dbReference>
<accession>A0AAX1TNI8</accession>
<evidence type="ECO:0000256" key="2">
    <source>
        <dbReference type="ARBA" id="ARBA00022448"/>
    </source>
</evidence>